<evidence type="ECO:0000313" key="1">
    <source>
        <dbReference type="EMBL" id="MFC5746271.1"/>
    </source>
</evidence>
<dbReference type="Gene3D" id="2.30.40.10">
    <property type="entry name" value="Urease, subunit C, domain 1"/>
    <property type="match status" value="1"/>
</dbReference>
<dbReference type="Proteomes" id="UP001596074">
    <property type="component" value="Unassembled WGS sequence"/>
</dbReference>
<accession>A0ABW0ZW57</accession>
<gene>
    <name evidence="1" type="ORF">ACFPZN_11680</name>
</gene>
<dbReference type="RefSeq" id="WP_378281894.1">
    <property type="nucleotide sequence ID" value="NZ_JBHSON010000013.1"/>
</dbReference>
<sequence>MADTLIRGAPRDVLVRDGIVKAVGTGLPPGGADVVEATGQVLLPGLVTATFLRGRPTVLDGTLR</sequence>
<protein>
    <recommendedName>
        <fullName evidence="3">Dihydroorotase</fullName>
    </recommendedName>
</protein>
<evidence type="ECO:0008006" key="3">
    <source>
        <dbReference type="Google" id="ProtNLM"/>
    </source>
</evidence>
<dbReference type="EMBL" id="JBHSON010000013">
    <property type="protein sequence ID" value="MFC5746271.1"/>
    <property type="molecule type" value="Genomic_DNA"/>
</dbReference>
<comment type="caution">
    <text evidence="1">The sequence shown here is derived from an EMBL/GenBank/DDBJ whole genome shotgun (WGS) entry which is preliminary data.</text>
</comment>
<evidence type="ECO:0000313" key="2">
    <source>
        <dbReference type="Proteomes" id="UP001596074"/>
    </source>
</evidence>
<reference evidence="2" key="1">
    <citation type="journal article" date="2019" name="Int. J. Syst. Evol. Microbiol.">
        <title>The Global Catalogue of Microorganisms (GCM) 10K type strain sequencing project: providing services to taxonomists for standard genome sequencing and annotation.</title>
        <authorList>
            <consortium name="The Broad Institute Genomics Platform"/>
            <consortium name="The Broad Institute Genome Sequencing Center for Infectious Disease"/>
            <person name="Wu L."/>
            <person name="Ma J."/>
        </authorList>
    </citation>
    <scope>NUCLEOTIDE SEQUENCE [LARGE SCALE GENOMIC DNA]</scope>
    <source>
        <strain evidence="2">KCTC 42087</strain>
    </source>
</reference>
<name>A0ABW0ZW57_9ACTN</name>
<organism evidence="1 2">
    <name type="scientific">Actinomadura rugatobispora</name>
    <dbReference type="NCBI Taxonomy" id="1994"/>
    <lineage>
        <taxon>Bacteria</taxon>
        <taxon>Bacillati</taxon>
        <taxon>Actinomycetota</taxon>
        <taxon>Actinomycetes</taxon>
        <taxon>Streptosporangiales</taxon>
        <taxon>Thermomonosporaceae</taxon>
        <taxon>Actinomadura</taxon>
    </lineage>
</organism>
<proteinExistence type="predicted"/>
<keyword evidence="2" id="KW-1185">Reference proteome</keyword>
<dbReference type="SUPFAM" id="SSF51338">
    <property type="entry name" value="Composite domain of metallo-dependent hydrolases"/>
    <property type="match status" value="1"/>
</dbReference>
<dbReference type="InterPro" id="IPR011059">
    <property type="entry name" value="Metal-dep_hydrolase_composite"/>
</dbReference>